<dbReference type="GO" id="GO:0009073">
    <property type="term" value="P:aromatic amino acid family biosynthetic process"/>
    <property type="evidence" value="ECO:0007669"/>
    <property type="project" value="UniProtKB-KW"/>
</dbReference>
<feature type="domain" description="Shikimate dehydrogenase substrate binding N-terminal" evidence="4">
    <location>
        <begin position="6"/>
        <end position="87"/>
    </location>
</feature>
<dbReference type="Gene3D" id="3.40.50.720">
    <property type="entry name" value="NAD(P)-binding Rossmann-like Domain"/>
    <property type="match status" value="1"/>
</dbReference>
<protein>
    <submittedName>
        <fullName evidence="5">Shikimate dehydrogenase</fullName>
        <ecNumber evidence="5">1.1.1.25</ecNumber>
    </submittedName>
</protein>
<evidence type="ECO:0000256" key="2">
    <source>
        <dbReference type="ARBA" id="ARBA00023002"/>
    </source>
</evidence>
<dbReference type="SUPFAM" id="SSF53223">
    <property type="entry name" value="Aminoacid dehydrogenase-like, N-terminal domain"/>
    <property type="match status" value="1"/>
</dbReference>
<evidence type="ECO:0000313" key="6">
    <source>
        <dbReference type="Proteomes" id="UP000254737"/>
    </source>
</evidence>
<comment type="pathway">
    <text evidence="1">Metabolic intermediate biosynthesis; chorismate biosynthesis; chorismate from D-erythrose 4-phosphate and phosphoenolpyruvate: step 4/7.</text>
</comment>
<dbReference type="Pfam" id="PF08501">
    <property type="entry name" value="Shikimate_dh_N"/>
    <property type="match status" value="1"/>
</dbReference>
<dbReference type="Gene3D" id="3.40.50.10860">
    <property type="entry name" value="Leucine Dehydrogenase, chain A, domain 1"/>
    <property type="match status" value="1"/>
</dbReference>
<dbReference type="Proteomes" id="UP000254737">
    <property type="component" value="Unassembled WGS sequence"/>
</dbReference>
<keyword evidence="3" id="KW-0028">Amino-acid biosynthesis</keyword>
<sequence length="245" mass="28053">MRQFGLIGRNISYSFSKSYFAEKFKNENIVDAVYNVFDLQQIDEVEKVFETEGLVGFNVTIPYKQEIIPFLDELSPEAKAIGAVNTVLIQDGKRIGHNTDCYGFHHSIEPLLEPHHKKALVLGNGGAAKAVFYILDLLKIDYKIVSRTKTENHYSYDELNEEITHNHQIIVNCSPVGTFPNTENAPLLPYQFINENHLLYDLIYNPPLTKFLENGQQNGAKIKNGHEMLVLQAEKAWKIWNNRTK</sequence>
<dbReference type="PANTHER" id="PTHR21089">
    <property type="entry name" value="SHIKIMATE DEHYDROGENASE"/>
    <property type="match status" value="1"/>
</dbReference>
<proteinExistence type="predicted"/>
<evidence type="ECO:0000313" key="5">
    <source>
        <dbReference type="EMBL" id="STD55773.1"/>
    </source>
</evidence>
<dbReference type="RefSeq" id="WP_038336671.1">
    <property type="nucleotide sequence ID" value="NZ_JSYQ01000028.1"/>
</dbReference>
<dbReference type="EMBL" id="UFXS01000001">
    <property type="protein sequence ID" value="STD55773.1"/>
    <property type="molecule type" value="Genomic_DNA"/>
</dbReference>
<dbReference type="EC" id="1.1.1.25" evidence="5"/>
<dbReference type="AlphaFoldDB" id="A0A376G951"/>
<evidence type="ECO:0000256" key="3">
    <source>
        <dbReference type="ARBA" id="ARBA00023141"/>
    </source>
</evidence>
<dbReference type="PANTHER" id="PTHR21089:SF1">
    <property type="entry name" value="BIFUNCTIONAL 3-DEHYDROQUINATE DEHYDRATASE_SHIKIMATE DEHYDROGENASE, CHLOROPLASTIC"/>
    <property type="match status" value="1"/>
</dbReference>
<keyword evidence="2 5" id="KW-0560">Oxidoreductase</keyword>
<gene>
    <name evidence="5" type="primary">aroE</name>
    <name evidence="5" type="ORF">NCTC13456_01753</name>
</gene>
<name>A0A376G951_9FLAO</name>
<dbReference type="STRING" id="343874.GCA_000805695_01882"/>
<dbReference type="SUPFAM" id="SSF51735">
    <property type="entry name" value="NAD(P)-binding Rossmann-fold domains"/>
    <property type="match status" value="1"/>
</dbReference>
<dbReference type="InterPro" id="IPR046346">
    <property type="entry name" value="Aminoacid_DH-like_N_sf"/>
</dbReference>
<dbReference type="InterPro" id="IPR022893">
    <property type="entry name" value="Shikimate_DH_fam"/>
</dbReference>
<dbReference type="InterPro" id="IPR036291">
    <property type="entry name" value="NAD(P)-bd_dom_sf"/>
</dbReference>
<dbReference type="CDD" id="cd01065">
    <property type="entry name" value="NAD_bind_Shikimate_DH"/>
    <property type="match status" value="1"/>
</dbReference>
<dbReference type="GO" id="GO:0050661">
    <property type="term" value="F:NADP binding"/>
    <property type="evidence" value="ECO:0007669"/>
    <property type="project" value="TreeGrafter"/>
</dbReference>
<accession>A0A376G951</accession>
<keyword evidence="3" id="KW-0057">Aromatic amino acid biosynthesis</keyword>
<dbReference type="GO" id="GO:0009423">
    <property type="term" value="P:chorismate biosynthetic process"/>
    <property type="evidence" value="ECO:0007669"/>
    <property type="project" value="TreeGrafter"/>
</dbReference>
<dbReference type="InterPro" id="IPR013708">
    <property type="entry name" value="Shikimate_DH-bd_N"/>
</dbReference>
<evidence type="ECO:0000259" key="4">
    <source>
        <dbReference type="Pfam" id="PF08501"/>
    </source>
</evidence>
<organism evidence="5 6">
    <name type="scientific">Empedobacter falsenii</name>
    <dbReference type="NCBI Taxonomy" id="343874"/>
    <lineage>
        <taxon>Bacteria</taxon>
        <taxon>Pseudomonadati</taxon>
        <taxon>Bacteroidota</taxon>
        <taxon>Flavobacteriia</taxon>
        <taxon>Flavobacteriales</taxon>
        <taxon>Weeksellaceae</taxon>
        <taxon>Empedobacter</taxon>
    </lineage>
</organism>
<dbReference type="GO" id="GO:0005829">
    <property type="term" value="C:cytosol"/>
    <property type="evidence" value="ECO:0007669"/>
    <property type="project" value="TreeGrafter"/>
</dbReference>
<dbReference type="GO" id="GO:0004764">
    <property type="term" value="F:shikimate 3-dehydrogenase (NADP+) activity"/>
    <property type="evidence" value="ECO:0007669"/>
    <property type="project" value="UniProtKB-EC"/>
</dbReference>
<dbReference type="GO" id="GO:0019632">
    <property type="term" value="P:shikimate metabolic process"/>
    <property type="evidence" value="ECO:0007669"/>
    <property type="project" value="TreeGrafter"/>
</dbReference>
<reference evidence="5 6" key="1">
    <citation type="submission" date="2018-06" db="EMBL/GenBank/DDBJ databases">
        <authorList>
            <consortium name="Pathogen Informatics"/>
            <person name="Doyle S."/>
        </authorList>
    </citation>
    <scope>NUCLEOTIDE SEQUENCE [LARGE SCALE GENOMIC DNA]</scope>
    <source>
        <strain evidence="5 6">NCTC13456</strain>
    </source>
</reference>
<dbReference type="OrthoDB" id="9792692at2"/>
<evidence type="ECO:0000256" key="1">
    <source>
        <dbReference type="ARBA" id="ARBA00004871"/>
    </source>
</evidence>